<organism evidence="2 3">
    <name type="scientific">Dryococelus australis</name>
    <dbReference type="NCBI Taxonomy" id="614101"/>
    <lineage>
        <taxon>Eukaryota</taxon>
        <taxon>Metazoa</taxon>
        <taxon>Ecdysozoa</taxon>
        <taxon>Arthropoda</taxon>
        <taxon>Hexapoda</taxon>
        <taxon>Insecta</taxon>
        <taxon>Pterygota</taxon>
        <taxon>Neoptera</taxon>
        <taxon>Polyneoptera</taxon>
        <taxon>Phasmatodea</taxon>
        <taxon>Verophasmatodea</taxon>
        <taxon>Anareolatae</taxon>
        <taxon>Phasmatidae</taxon>
        <taxon>Eurycanthinae</taxon>
        <taxon>Dryococelus</taxon>
    </lineage>
</organism>
<protein>
    <submittedName>
        <fullName evidence="2">Uncharacterized protein</fullName>
    </submittedName>
</protein>
<accession>A0ABQ9H8Q3</accession>
<sequence length="353" mass="39484">MDSPLFASKSSRYGKLVSIATPEYFISQIFLELNTEEKTDIAAASLNLALRGDISSLSVASEEGFTHASLAVGNRLGPDEFISTTSPAIPPNLATKSLSSKELIAPLKERGNETSRLTKEDAPSQRRGPPWTSRELEPNINRREKIYPRRISTQRNRLRFTLFARGNRAGRCRWSAGFLGISRFSHPCIPMLLRPHLAPPDRRNRESNPGPPECELPLRHFAEFFMSWLSLQSTFLMHFSDSPIRRRRRNELKAALAPRGRPAGSNVIWKPTAQKSVKTAQVGQVIRALVSEASCPRSPWIPARPDYNPLLYLPPPAPLLCPSHTQHACLQNPSLRSLNHIPFLGISHLCSCF</sequence>
<evidence type="ECO:0000313" key="3">
    <source>
        <dbReference type="Proteomes" id="UP001159363"/>
    </source>
</evidence>
<comment type="caution">
    <text evidence="2">The sequence shown here is derived from an EMBL/GenBank/DDBJ whole genome shotgun (WGS) entry which is preliminary data.</text>
</comment>
<name>A0ABQ9H8Q3_9NEOP</name>
<feature type="region of interest" description="Disordered" evidence="1">
    <location>
        <begin position="109"/>
        <end position="139"/>
    </location>
</feature>
<dbReference type="Proteomes" id="UP001159363">
    <property type="component" value="Chromosome 5"/>
</dbReference>
<evidence type="ECO:0000313" key="2">
    <source>
        <dbReference type="EMBL" id="KAJ8880649.1"/>
    </source>
</evidence>
<dbReference type="EMBL" id="JARBHB010000006">
    <property type="protein sequence ID" value="KAJ8880649.1"/>
    <property type="molecule type" value="Genomic_DNA"/>
</dbReference>
<evidence type="ECO:0000256" key="1">
    <source>
        <dbReference type="SAM" id="MobiDB-lite"/>
    </source>
</evidence>
<proteinExistence type="predicted"/>
<feature type="compositionally biased region" description="Basic and acidic residues" evidence="1">
    <location>
        <begin position="109"/>
        <end position="124"/>
    </location>
</feature>
<keyword evidence="3" id="KW-1185">Reference proteome</keyword>
<reference evidence="2 3" key="1">
    <citation type="submission" date="2023-02" db="EMBL/GenBank/DDBJ databases">
        <title>LHISI_Scaffold_Assembly.</title>
        <authorList>
            <person name="Stuart O.P."/>
            <person name="Cleave R."/>
            <person name="Magrath M.J.L."/>
            <person name="Mikheyev A.S."/>
        </authorList>
    </citation>
    <scope>NUCLEOTIDE SEQUENCE [LARGE SCALE GENOMIC DNA]</scope>
    <source>
        <strain evidence="2">Daus_M_001</strain>
        <tissue evidence="2">Leg muscle</tissue>
    </source>
</reference>
<gene>
    <name evidence="2" type="ORF">PR048_017119</name>
</gene>